<feature type="compositionally biased region" description="Basic residues" evidence="1">
    <location>
        <begin position="253"/>
        <end position="262"/>
    </location>
</feature>
<sequence>MPHRNNNSTFNSRFKVYPNRIEKVLYATPSISTSTNAHNVSLISIPPPNSSVNAASQLEDQPSLWQGSVRLNSIESLYSGYPVSKADERPIRGVLEMINHDRKVGLAHEQRLRNYNIGRNRNTEQHINSIFATIEIELVQSMDHKFTLSASGGSESVYELMFKDFRDRMVMLGLKFDNAQDGKEFGEALMRLTDDIKVMDGCIKLRDQVVRLETSEAVNSQRNGDNLDQSMADDMQRALRIRDATADSESAPRKKRYCSYMA</sequence>
<dbReference type="AlphaFoldDB" id="A0A9P8Q3M8"/>
<dbReference type="Proteomes" id="UP000774326">
    <property type="component" value="Unassembled WGS sequence"/>
</dbReference>
<reference evidence="2" key="2">
    <citation type="submission" date="2021-01" db="EMBL/GenBank/DDBJ databases">
        <authorList>
            <person name="Schikora-Tamarit M.A."/>
        </authorList>
    </citation>
    <scope>NUCLEOTIDE SEQUENCE</scope>
    <source>
        <strain evidence="2">CBS2887</strain>
    </source>
</reference>
<name>A0A9P8Q3M8_WICPI</name>
<dbReference type="EMBL" id="JAEUBG010003665">
    <property type="protein sequence ID" value="KAH3682527.1"/>
    <property type="molecule type" value="Genomic_DNA"/>
</dbReference>
<feature type="region of interest" description="Disordered" evidence="1">
    <location>
        <begin position="242"/>
        <end position="262"/>
    </location>
</feature>
<evidence type="ECO:0000313" key="2">
    <source>
        <dbReference type="EMBL" id="KAH3682527.1"/>
    </source>
</evidence>
<gene>
    <name evidence="2" type="ORF">WICPIJ_006518</name>
</gene>
<protein>
    <submittedName>
        <fullName evidence="2">Uncharacterized protein</fullName>
    </submittedName>
</protein>
<comment type="caution">
    <text evidence="2">The sequence shown here is derived from an EMBL/GenBank/DDBJ whole genome shotgun (WGS) entry which is preliminary data.</text>
</comment>
<accession>A0A9P8Q3M8</accession>
<proteinExistence type="predicted"/>
<reference evidence="2" key="1">
    <citation type="journal article" date="2021" name="Open Biol.">
        <title>Shared evolutionary footprints suggest mitochondrial oxidative damage underlies multiple complex I losses in fungi.</title>
        <authorList>
            <person name="Schikora-Tamarit M.A."/>
            <person name="Marcet-Houben M."/>
            <person name="Nosek J."/>
            <person name="Gabaldon T."/>
        </authorList>
    </citation>
    <scope>NUCLEOTIDE SEQUENCE</scope>
    <source>
        <strain evidence="2">CBS2887</strain>
    </source>
</reference>
<keyword evidence="3" id="KW-1185">Reference proteome</keyword>
<evidence type="ECO:0000256" key="1">
    <source>
        <dbReference type="SAM" id="MobiDB-lite"/>
    </source>
</evidence>
<organism evidence="2 3">
    <name type="scientific">Wickerhamomyces pijperi</name>
    <name type="common">Yeast</name>
    <name type="synonym">Pichia pijperi</name>
    <dbReference type="NCBI Taxonomy" id="599730"/>
    <lineage>
        <taxon>Eukaryota</taxon>
        <taxon>Fungi</taxon>
        <taxon>Dikarya</taxon>
        <taxon>Ascomycota</taxon>
        <taxon>Saccharomycotina</taxon>
        <taxon>Saccharomycetes</taxon>
        <taxon>Phaffomycetales</taxon>
        <taxon>Wickerhamomycetaceae</taxon>
        <taxon>Wickerhamomyces</taxon>
    </lineage>
</organism>
<evidence type="ECO:0000313" key="3">
    <source>
        <dbReference type="Proteomes" id="UP000774326"/>
    </source>
</evidence>